<dbReference type="InterPro" id="IPR010730">
    <property type="entry name" value="HET"/>
</dbReference>
<evidence type="ECO:0000313" key="4">
    <source>
        <dbReference type="Proteomes" id="UP000290540"/>
    </source>
</evidence>
<dbReference type="EMBL" id="MQTW01000957">
    <property type="protein sequence ID" value="RYC78743.1"/>
    <property type="molecule type" value="Genomic_DNA"/>
</dbReference>
<comment type="caution">
    <text evidence="3">The sequence shown here is derived from an EMBL/GenBank/DDBJ whole genome shotgun (WGS) entry which is preliminary data.</text>
</comment>
<feature type="region of interest" description="Disordered" evidence="1">
    <location>
        <begin position="65"/>
        <end position="89"/>
    </location>
</feature>
<proteinExistence type="predicted"/>
<dbReference type="PANTHER" id="PTHR33112:SF16">
    <property type="entry name" value="HETEROKARYON INCOMPATIBILITY DOMAIN-CONTAINING PROTEIN"/>
    <property type="match status" value="1"/>
</dbReference>
<gene>
    <name evidence="3" type="ORF">BFJ63_vAg18383</name>
</gene>
<feature type="domain" description="Heterokaryon incompatibility" evidence="2">
    <location>
        <begin position="395"/>
        <end position="552"/>
    </location>
</feature>
<dbReference type="Pfam" id="PF06985">
    <property type="entry name" value="HET"/>
    <property type="match status" value="1"/>
</dbReference>
<sequence>MLCDKCKHIKLPHSHEPSYLNLCLVRHHATFDDLISSAEKGCEICLYFRPFIEYSRARRQGLAERSQSDCSSSDAIGRPPDDPFESVHYGPTDNLVDGFRTEYGGSEPLKFSAGCGGFYEYDFRKDKYRYFEDSDEWNARRIEEQEAQITADDAEYEAELSYRLERLGLCLDSENKDPGSDENGPDSIGPELQYAEKIRATRTQQYEEIQWMLTTKGCCDGPEQLWVTLSHQSGSSELDTSVKDDFCTATLTAGSIDAYSLGEGVEICLNGVCGYTRCTFASMHPEIWEYNPDFLSIPQKRPKKNLRPVLEFYQHRRNTFRTNPAIYSREVVRDPMAFSVLELARSWLNKCVESHDLCEMSGSILTPSRLIDVGDGRREPVRLHIVGPEEKALPYATLSHCWGSNTGAITKLLQENLASMVQEINMEMLAQNFQDALVIARRLHLRYLWIDSLCIIQNSPEDWAAEAAKMGQYYHGSEVTICAVAASHCQHGILRPRAETQKNPRVDTDAGTFYLRPLLSDSVTVTDAFSMSDIRKPIITQPWNGRAWTLQERLFSRRILYFTEEQMIWQCRSRFFAEDGQYSHLREPGGTNMVKRNIVDVLDYRQRFIGKEKKPAPPSIRSTQWYTLVQKYTRRHLTFPKDKLPALSGLAREVHDLTKARYVAGLWVGNSNTIATGLMWSPVRDSYDGTELPKPSLANNGSPSWSWASLVAEIEHHLVEDDIIIVRQPSLDPEFVVIRAIPATSDAFGAVKAGEVVLGCWLHQYAGVRTYRELLKTAQVYDWADTSGDVTSSDPDSPCADPFAVFDMPQPDDLWKPENSALNKNNQTASTLPQRRRTFQLAFIAYTNPFEEWNRDVKGHAEQHYLLLGSVSNCDEHAYKRVGVAVTQPGTLFAINSENGWKRQKITIV</sequence>
<evidence type="ECO:0000259" key="2">
    <source>
        <dbReference type="Pfam" id="PF06985"/>
    </source>
</evidence>
<name>A0A4Q2V351_FUSOX</name>
<evidence type="ECO:0000256" key="1">
    <source>
        <dbReference type="SAM" id="MobiDB-lite"/>
    </source>
</evidence>
<reference evidence="3 4" key="1">
    <citation type="submission" date="2016-12" db="EMBL/GenBank/DDBJ databases">
        <title>Draft genome sequence of Fusarium oxysporum causing rot on Narcissus.</title>
        <authorList>
            <person name="Armitage A.D."/>
            <person name="Taylor A."/>
            <person name="Clarkson J.P."/>
            <person name="Harrison R.J."/>
            <person name="Jackson A.C."/>
        </authorList>
    </citation>
    <scope>NUCLEOTIDE SEQUENCE [LARGE SCALE GENOMIC DNA]</scope>
    <source>
        <strain evidence="3 4">N139</strain>
    </source>
</reference>
<accession>A0A4Q2V351</accession>
<dbReference type="AlphaFoldDB" id="A0A4Q2V351"/>
<evidence type="ECO:0000313" key="3">
    <source>
        <dbReference type="EMBL" id="RYC78743.1"/>
    </source>
</evidence>
<protein>
    <recommendedName>
        <fullName evidence="2">Heterokaryon incompatibility domain-containing protein</fullName>
    </recommendedName>
</protein>
<dbReference type="PANTHER" id="PTHR33112">
    <property type="entry name" value="DOMAIN PROTEIN, PUTATIVE-RELATED"/>
    <property type="match status" value="1"/>
</dbReference>
<dbReference type="Proteomes" id="UP000290540">
    <property type="component" value="Unassembled WGS sequence"/>
</dbReference>
<organism evidence="3 4">
    <name type="scientific">Fusarium oxysporum f. sp. narcissi</name>
    <dbReference type="NCBI Taxonomy" id="451672"/>
    <lineage>
        <taxon>Eukaryota</taxon>
        <taxon>Fungi</taxon>
        <taxon>Dikarya</taxon>
        <taxon>Ascomycota</taxon>
        <taxon>Pezizomycotina</taxon>
        <taxon>Sordariomycetes</taxon>
        <taxon>Hypocreomycetidae</taxon>
        <taxon>Hypocreales</taxon>
        <taxon>Nectriaceae</taxon>
        <taxon>Fusarium</taxon>
        <taxon>Fusarium oxysporum species complex</taxon>
    </lineage>
</organism>